<dbReference type="Proteomes" id="UP001597201">
    <property type="component" value="Unassembled WGS sequence"/>
</dbReference>
<reference evidence="4" key="1">
    <citation type="journal article" date="2019" name="Int. J. Syst. Evol. Microbiol.">
        <title>The Global Catalogue of Microorganisms (GCM) 10K type strain sequencing project: providing services to taxonomists for standard genome sequencing and annotation.</title>
        <authorList>
            <consortium name="The Broad Institute Genomics Platform"/>
            <consortium name="The Broad Institute Genome Sequencing Center for Infectious Disease"/>
            <person name="Wu L."/>
            <person name="Ma J."/>
        </authorList>
    </citation>
    <scope>NUCLEOTIDE SEQUENCE [LARGE SCALE GENOMIC DNA]</scope>
    <source>
        <strain evidence="4">CCUG 61485</strain>
    </source>
</reference>
<dbReference type="NCBIfam" id="TIGR04183">
    <property type="entry name" value="Por_Secre_tail"/>
    <property type="match status" value="1"/>
</dbReference>
<accession>A0ABW3XYV5</accession>
<organism evidence="3 4">
    <name type="scientific">Namhaeicola litoreus</name>
    <dbReference type="NCBI Taxonomy" id="1052145"/>
    <lineage>
        <taxon>Bacteria</taxon>
        <taxon>Pseudomonadati</taxon>
        <taxon>Bacteroidota</taxon>
        <taxon>Flavobacteriia</taxon>
        <taxon>Flavobacteriales</taxon>
        <taxon>Flavobacteriaceae</taxon>
        <taxon>Namhaeicola</taxon>
    </lineage>
</organism>
<proteinExistence type="predicted"/>
<keyword evidence="4" id="KW-1185">Reference proteome</keyword>
<feature type="domain" description="Secretion system C-terminal sorting" evidence="2">
    <location>
        <begin position="31"/>
        <end position="98"/>
    </location>
</feature>
<evidence type="ECO:0000313" key="3">
    <source>
        <dbReference type="EMBL" id="MFD1314757.1"/>
    </source>
</evidence>
<keyword evidence="1" id="KW-0732">Signal</keyword>
<comment type="caution">
    <text evidence="3">The sequence shown here is derived from an EMBL/GenBank/DDBJ whole genome shotgun (WGS) entry which is preliminary data.</text>
</comment>
<dbReference type="Pfam" id="PF18962">
    <property type="entry name" value="Por_Secre_tail"/>
    <property type="match status" value="1"/>
</dbReference>
<dbReference type="RefSeq" id="WP_377176668.1">
    <property type="nucleotide sequence ID" value="NZ_JBHTMY010000002.1"/>
</dbReference>
<evidence type="ECO:0000256" key="1">
    <source>
        <dbReference type="ARBA" id="ARBA00022729"/>
    </source>
</evidence>
<dbReference type="InterPro" id="IPR026444">
    <property type="entry name" value="Secre_tail"/>
</dbReference>
<evidence type="ECO:0000259" key="2">
    <source>
        <dbReference type="Pfam" id="PF18962"/>
    </source>
</evidence>
<name>A0ABW3XYV5_9FLAO</name>
<dbReference type="EMBL" id="JBHTMY010000002">
    <property type="protein sequence ID" value="MFD1314757.1"/>
    <property type="molecule type" value="Genomic_DNA"/>
</dbReference>
<gene>
    <name evidence="3" type="ORF">ACFQ39_03940</name>
</gene>
<sequence>MMKNYLFSFFFFLFISLGVAQVKPKEPVIRIFPNPVNNVFTIEHQNIDIIRVEIYSLIGLKERDIINNYELINVSELPKGIYMVKIHTAKGHFVKKLIKN</sequence>
<evidence type="ECO:0000313" key="4">
    <source>
        <dbReference type="Proteomes" id="UP001597201"/>
    </source>
</evidence>
<protein>
    <submittedName>
        <fullName evidence="3">T9SS type A sorting domain-containing protein</fullName>
    </submittedName>
</protein>